<organism evidence="1 2">
    <name type="scientific">Caerostris extrusa</name>
    <name type="common">Bark spider</name>
    <name type="synonym">Caerostris bankana</name>
    <dbReference type="NCBI Taxonomy" id="172846"/>
    <lineage>
        <taxon>Eukaryota</taxon>
        <taxon>Metazoa</taxon>
        <taxon>Ecdysozoa</taxon>
        <taxon>Arthropoda</taxon>
        <taxon>Chelicerata</taxon>
        <taxon>Arachnida</taxon>
        <taxon>Araneae</taxon>
        <taxon>Araneomorphae</taxon>
        <taxon>Entelegynae</taxon>
        <taxon>Araneoidea</taxon>
        <taxon>Araneidae</taxon>
        <taxon>Caerostris</taxon>
    </lineage>
</organism>
<evidence type="ECO:0000313" key="1">
    <source>
        <dbReference type="EMBL" id="GIY56718.1"/>
    </source>
</evidence>
<comment type="caution">
    <text evidence="1">The sequence shown here is derived from an EMBL/GenBank/DDBJ whole genome shotgun (WGS) entry which is preliminary data.</text>
</comment>
<sequence length="156" mass="17863">MIVISLRSIASHYDLILAERLNQSRVTPRGRPIPHSLGQTVERLNQSRGYRGRDPSLTSLADRWGKRITILLPRGVLEKNEFYFHETFSSAEWRSDSYKETNVISKINCFALRPDSSREDKSIASDISRETHPSLTGQDGVGQRIAIHLREEFLKN</sequence>
<evidence type="ECO:0000313" key="2">
    <source>
        <dbReference type="Proteomes" id="UP001054945"/>
    </source>
</evidence>
<protein>
    <submittedName>
        <fullName evidence="1">Uncharacterized protein</fullName>
    </submittedName>
</protein>
<gene>
    <name evidence="1" type="ORF">CEXT_547481</name>
</gene>
<name>A0AAV4UFY7_CAEEX</name>
<keyword evidence="2" id="KW-1185">Reference proteome</keyword>
<proteinExistence type="predicted"/>
<accession>A0AAV4UFY7</accession>
<dbReference type="AlphaFoldDB" id="A0AAV4UFY7"/>
<dbReference type="EMBL" id="BPLR01012801">
    <property type="protein sequence ID" value="GIY56718.1"/>
    <property type="molecule type" value="Genomic_DNA"/>
</dbReference>
<dbReference type="Proteomes" id="UP001054945">
    <property type="component" value="Unassembled WGS sequence"/>
</dbReference>
<reference evidence="1 2" key="1">
    <citation type="submission" date="2021-06" db="EMBL/GenBank/DDBJ databases">
        <title>Caerostris extrusa draft genome.</title>
        <authorList>
            <person name="Kono N."/>
            <person name="Arakawa K."/>
        </authorList>
    </citation>
    <scope>NUCLEOTIDE SEQUENCE [LARGE SCALE GENOMIC DNA]</scope>
</reference>